<dbReference type="GO" id="GO:0005829">
    <property type="term" value="C:cytosol"/>
    <property type="evidence" value="ECO:0007669"/>
    <property type="project" value="TreeGrafter"/>
</dbReference>
<dbReference type="SUPFAM" id="SSF50475">
    <property type="entry name" value="FMN-binding split barrel"/>
    <property type="match status" value="1"/>
</dbReference>
<evidence type="ECO:0000313" key="4">
    <source>
        <dbReference type="Proteomes" id="UP000247932"/>
    </source>
</evidence>
<proteinExistence type="predicted"/>
<dbReference type="InterPro" id="IPR011576">
    <property type="entry name" value="Pyridox_Oxase_N"/>
</dbReference>
<dbReference type="Proteomes" id="UP000247932">
    <property type="component" value="Unassembled WGS sequence"/>
</dbReference>
<accession>A0A2V4E3I9</accession>
<feature type="domain" description="Pyridoxamine 5'-phosphate oxidase N-terminal" evidence="2">
    <location>
        <begin position="14"/>
        <end position="140"/>
    </location>
</feature>
<evidence type="ECO:0000256" key="1">
    <source>
        <dbReference type="ARBA" id="ARBA00023002"/>
    </source>
</evidence>
<comment type="caution">
    <text evidence="3">The sequence shown here is derived from an EMBL/GenBank/DDBJ whole genome shotgun (WGS) entry which is preliminary data.</text>
</comment>
<dbReference type="OrthoDB" id="5345368at2"/>
<dbReference type="EMBL" id="QGLR01000009">
    <property type="protein sequence ID" value="PXZ07780.1"/>
    <property type="molecule type" value="Genomic_DNA"/>
</dbReference>
<evidence type="ECO:0000259" key="2">
    <source>
        <dbReference type="Pfam" id="PF01243"/>
    </source>
</evidence>
<dbReference type="InterPro" id="IPR012349">
    <property type="entry name" value="Split_barrel_FMN-bd"/>
</dbReference>
<dbReference type="PANTHER" id="PTHR35176">
    <property type="entry name" value="HEME OXYGENASE HI_0854-RELATED"/>
    <property type="match status" value="1"/>
</dbReference>
<organism evidence="3 4">
    <name type="scientific">Gilliamella apicola</name>
    <dbReference type="NCBI Taxonomy" id="1196095"/>
    <lineage>
        <taxon>Bacteria</taxon>
        <taxon>Pseudomonadati</taxon>
        <taxon>Pseudomonadota</taxon>
        <taxon>Gammaproteobacteria</taxon>
        <taxon>Orbales</taxon>
        <taxon>Orbaceae</taxon>
        <taxon>Gilliamella</taxon>
    </lineage>
</organism>
<dbReference type="GO" id="GO:0070967">
    <property type="term" value="F:coenzyme F420 binding"/>
    <property type="evidence" value="ECO:0007669"/>
    <property type="project" value="TreeGrafter"/>
</dbReference>
<keyword evidence="4" id="KW-1185">Reference proteome</keyword>
<keyword evidence="1" id="KW-0560">Oxidoreductase</keyword>
<dbReference type="PIRSF" id="PIRSF004633">
    <property type="entry name" value="UCP_PLP_oxd"/>
    <property type="match status" value="1"/>
</dbReference>
<dbReference type="AlphaFoldDB" id="A0A2V4E3I9"/>
<dbReference type="Pfam" id="PF01243">
    <property type="entry name" value="PNPOx_N"/>
    <property type="match status" value="1"/>
</dbReference>
<dbReference type="PANTHER" id="PTHR35176:SF6">
    <property type="entry name" value="HEME OXYGENASE HI_0854-RELATED"/>
    <property type="match status" value="1"/>
</dbReference>
<gene>
    <name evidence="3" type="ORF">DKK70_08050</name>
</gene>
<dbReference type="InterPro" id="IPR014419">
    <property type="entry name" value="HutZ"/>
</dbReference>
<sequence length="176" mass="20073">MAESKNEIVENTIENLHETVHTIILSTITEAGEVDTSYSPYFFDGNDYYILISDLAPHGQNIKANPKISFLIIDDECNTKNIYARRRLSFHATTAIIARDSELFDTVIDRLAKRVSKMVYMLAEMKDFNLYKISPTVGRLVLGFGKTYIVDHLNNLITPVDEDYVANQKSEQMSKQ</sequence>
<protein>
    <recommendedName>
        <fullName evidence="2">Pyridoxamine 5'-phosphate oxidase N-terminal domain-containing protein</fullName>
    </recommendedName>
</protein>
<dbReference type="GO" id="GO:0016627">
    <property type="term" value="F:oxidoreductase activity, acting on the CH-CH group of donors"/>
    <property type="evidence" value="ECO:0007669"/>
    <property type="project" value="TreeGrafter"/>
</dbReference>
<name>A0A2V4E3I9_9GAMM</name>
<evidence type="ECO:0000313" key="3">
    <source>
        <dbReference type="EMBL" id="PXZ07780.1"/>
    </source>
</evidence>
<reference evidence="3 4" key="1">
    <citation type="submission" date="2018-05" db="EMBL/GenBank/DDBJ databases">
        <title>Reference genomes for bee gut microbiota database.</title>
        <authorList>
            <person name="Ellegaard K.M."/>
        </authorList>
    </citation>
    <scope>NUCLEOTIDE SEQUENCE [LARGE SCALE GENOMIC DNA]</scope>
    <source>
        <strain evidence="3 4">ESL0182</strain>
    </source>
</reference>
<dbReference type="Gene3D" id="2.30.110.10">
    <property type="entry name" value="Electron Transport, Fmn-binding Protein, Chain A"/>
    <property type="match status" value="1"/>
</dbReference>
<dbReference type="InterPro" id="IPR052019">
    <property type="entry name" value="F420H2_bilvrd_red/Heme_oxyg"/>
</dbReference>
<dbReference type="RefSeq" id="WP_110433501.1">
    <property type="nucleotide sequence ID" value="NZ_QGLR01000009.1"/>
</dbReference>